<evidence type="ECO:0000313" key="6">
    <source>
        <dbReference type="Proteomes" id="UP000308230"/>
    </source>
</evidence>
<dbReference type="InterPro" id="IPR001638">
    <property type="entry name" value="Solute-binding_3/MltF_N"/>
</dbReference>
<evidence type="ECO:0000313" key="5">
    <source>
        <dbReference type="EMBL" id="TLS36397.1"/>
    </source>
</evidence>
<feature type="domain" description="Ionotropic glutamate receptor C-terminal" evidence="4">
    <location>
        <begin position="45"/>
        <end position="266"/>
    </location>
</feature>
<comment type="caution">
    <text evidence="5">The sequence shown here is derived from an EMBL/GenBank/DDBJ whole genome shotgun (WGS) entry which is preliminary data.</text>
</comment>
<feature type="chain" id="PRO_5038583330" evidence="2">
    <location>
        <begin position="20"/>
        <end position="268"/>
    </location>
</feature>
<evidence type="ECO:0000259" key="4">
    <source>
        <dbReference type="SMART" id="SM00079"/>
    </source>
</evidence>
<dbReference type="SMART" id="SM00062">
    <property type="entry name" value="PBPb"/>
    <property type="match status" value="1"/>
</dbReference>
<dbReference type="EMBL" id="SWLG01000011">
    <property type="protein sequence ID" value="TLS36397.1"/>
    <property type="molecule type" value="Genomic_DNA"/>
</dbReference>
<dbReference type="PROSITE" id="PS51257">
    <property type="entry name" value="PROKAR_LIPOPROTEIN"/>
    <property type="match status" value="1"/>
</dbReference>
<dbReference type="SUPFAM" id="SSF53850">
    <property type="entry name" value="Periplasmic binding protein-like II"/>
    <property type="match status" value="1"/>
</dbReference>
<keyword evidence="1 2" id="KW-0732">Signal</keyword>
<gene>
    <name evidence="5" type="ORF">FCL54_15830</name>
</gene>
<organism evidence="5 6">
    <name type="scientific">Exobacillus caeni</name>
    <dbReference type="NCBI Taxonomy" id="2574798"/>
    <lineage>
        <taxon>Bacteria</taxon>
        <taxon>Bacillati</taxon>
        <taxon>Bacillota</taxon>
        <taxon>Bacilli</taxon>
        <taxon>Bacillales</taxon>
        <taxon>Guptibacillaceae</taxon>
        <taxon>Exobacillus</taxon>
    </lineage>
</organism>
<dbReference type="Pfam" id="PF00497">
    <property type="entry name" value="SBP_bac_3"/>
    <property type="match status" value="1"/>
</dbReference>
<dbReference type="GO" id="GO:0015276">
    <property type="term" value="F:ligand-gated monoatomic ion channel activity"/>
    <property type="evidence" value="ECO:0007669"/>
    <property type="project" value="InterPro"/>
</dbReference>
<dbReference type="AlphaFoldDB" id="A0A5R9EYY7"/>
<dbReference type="Proteomes" id="UP000308230">
    <property type="component" value="Unassembled WGS sequence"/>
</dbReference>
<dbReference type="SMART" id="SM00079">
    <property type="entry name" value="PBPe"/>
    <property type="match status" value="1"/>
</dbReference>
<evidence type="ECO:0000256" key="1">
    <source>
        <dbReference type="ARBA" id="ARBA00022729"/>
    </source>
</evidence>
<dbReference type="RefSeq" id="WP_138127715.1">
    <property type="nucleotide sequence ID" value="NZ_SWLG01000011.1"/>
</dbReference>
<dbReference type="OrthoDB" id="9811552at2"/>
<dbReference type="Gene3D" id="3.40.190.10">
    <property type="entry name" value="Periplasmic binding protein-like II"/>
    <property type="match status" value="2"/>
</dbReference>
<sequence>MKKFLSVSFLLVLVISMLAACGNVEEGSPESAGDNGSSDGEAKKTLVMGTSADYPPYEYIDTAQGEDIIGFDIDIAKYITNELGYELKIENMDFNGLIPALNTEKVDFVMAGMTPKPERKKNADFSEIYYTAQQLIMTTKGSGIEKIEDLDGKKVGVQLGSIQEGEAEKIKEKVDIEVVKLNKIPEIIQELKSGRIDALIIEDAVAYEFIEKNEDLTSFVLSADAEAGSAVAFPKGSDLVEDFNSELAKMKENGKLDELVEKWFKINN</sequence>
<feature type="signal peptide" evidence="2">
    <location>
        <begin position="1"/>
        <end position="19"/>
    </location>
</feature>
<feature type="domain" description="Solute-binding protein family 3/N-terminal" evidence="3">
    <location>
        <begin position="45"/>
        <end position="267"/>
    </location>
</feature>
<keyword evidence="6" id="KW-1185">Reference proteome</keyword>
<accession>A0A5R9EYY7</accession>
<dbReference type="PANTHER" id="PTHR35936">
    <property type="entry name" value="MEMBRANE-BOUND LYTIC MUREIN TRANSGLYCOSYLASE F"/>
    <property type="match status" value="1"/>
</dbReference>
<evidence type="ECO:0000259" key="3">
    <source>
        <dbReference type="SMART" id="SM00062"/>
    </source>
</evidence>
<dbReference type="InterPro" id="IPR001320">
    <property type="entry name" value="Iontro_rcpt_C"/>
</dbReference>
<dbReference type="GO" id="GO:0016020">
    <property type="term" value="C:membrane"/>
    <property type="evidence" value="ECO:0007669"/>
    <property type="project" value="InterPro"/>
</dbReference>
<proteinExistence type="predicted"/>
<protein>
    <submittedName>
        <fullName evidence="5">Transporter substrate-binding domain-containing protein</fullName>
    </submittedName>
</protein>
<dbReference type="PANTHER" id="PTHR35936:SF17">
    <property type="entry name" value="ARGININE-BINDING EXTRACELLULAR PROTEIN ARTP"/>
    <property type="match status" value="1"/>
</dbReference>
<name>A0A5R9EYY7_9BACL</name>
<reference evidence="5 6" key="1">
    <citation type="submission" date="2019-04" db="EMBL/GenBank/DDBJ databases">
        <title>Bacillus caeni sp. nov., a bacterium isolated from mangrove sediment.</title>
        <authorList>
            <person name="Huang H."/>
            <person name="Mo K."/>
            <person name="Hu Y."/>
        </authorList>
    </citation>
    <scope>NUCLEOTIDE SEQUENCE [LARGE SCALE GENOMIC DNA]</scope>
    <source>
        <strain evidence="5 6">HB172195</strain>
    </source>
</reference>
<evidence type="ECO:0000256" key="2">
    <source>
        <dbReference type="SAM" id="SignalP"/>
    </source>
</evidence>